<dbReference type="RefSeq" id="WP_345404637.1">
    <property type="nucleotide sequence ID" value="NZ_BAAAXS010000001.1"/>
</dbReference>
<gene>
    <name evidence="2" type="ORF">ACFFR3_41945</name>
</gene>
<protein>
    <submittedName>
        <fullName evidence="2">GAP family protein</fullName>
    </submittedName>
</protein>
<proteinExistence type="predicted"/>
<keyword evidence="1" id="KW-0472">Membrane</keyword>
<feature type="transmembrane region" description="Helical" evidence="1">
    <location>
        <begin position="43"/>
        <end position="68"/>
    </location>
</feature>
<accession>A0ABV5P0R9</accession>
<organism evidence="2 3">
    <name type="scientific">Nonomuraea salmonea</name>
    <dbReference type="NCBI Taxonomy" id="46181"/>
    <lineage>
        <taxon>Bacteria</taxon>
        <taxon>Bacillati</taxon>
        <taxon>Actinomycetota</taxon>
        <taxon>Actinomycetes</taxon>
        <taxon>Streptosporangiales</taxon>
        <taxon>Streptosporangiaceae</taxon>
        <taxon>Nonomuraea</taxon>
    </lineage>
</organism>
<dbReference type="EMBL" id="JBHMCF010000046">
    <property type="protein sequence ID" value="MFB9476097.1"/>
    <property type="molecule type" value="Genomic_DNA"/>
</dbReference>
<reference evidence="2 3" key="1">
    <citation type="submission" date="2024-09" db="EMBL/GenBank/DDBJ databases">
        <authorList>
            <person name="Sun Q."/>
            <person name="Mori K."/>
        </authorList>
    </citation>
    <scope>NUCLEOTIDE SEQUENCE [LARGE SCALE GENOMIC DNA]</scope>
    <source>
        <strain evidence="2 3">JCM 3324</strain>
    </source>
</reference>
<dbReference type="InterPro" id="IPR021315">
    <property type="entry name" value="Gap/Sap"/>
</dbReference>
<feature type="transmembrane region" description="Helical" evidence="1">
    <location>
        <begin position="191"/>
        <end position="213"/>
    </location>
</feature>
<keyword evidence="1" id="KW-0812">Transmembrane</keyword>
<evidence type="ECO:0000313" key="3">
    <source>
        <dbReference type="Proteomes" id="UP001589568"/>
    </source>
</evidence>
<dbReference type="Proteomes" id="UP001589568">
    <property type="component" value="Unassembled WGS sequence"/>
</dbReference>
<sequence length="222" mass="23332">MSIEIIGTVLGLALLDTLSPSVIGVTLYVLLAGPRRTAALLGTYLGAVAAAYFALGALLMLGLGAVVPVIDGTALAWGEIVLGVTLLVASYRIPRQGAAPEARSFTVRAMLMLGLGTWLFEFATAVPYFAAIGIMTSAGLAAAQWMALLGAYVLIMVLPGLLLWLAWLALGERTRGRFETWRAKPASGSRATLSWVVWIAGFLIVADAAATLFPGTVTVPWR</sequence>
<feature type="transmembrane region" description="Helical" evidence="1">
    <location>
        <begin position="74"/>
        <end position="93"/>
    </location>
</feature>
<feature type="transmembrane region" description="Helical" evidence="1">
    <location>
        <begin position="6"/>
        <end position="31"/>
    </location>
</feature>
<comment type="caution">
    <text evidence="2">The sequence shown here is derived from an EMBL/GenBank/DDBJ whole genome shotgun (WGS) entry which is preliminary data.</text>
</comment>
<feature type="transmembrane region" description="Helical" evidence="1">
    <location>
        <begin position="105"/>
        <end position="130"/>
    </location>
</feature>
<keyword evidence="1" id="KW-1133">Transmembrane helix</keyword>
<evidence type="ECO:0000313" key="2">
    <source>
        <dbReference type="EMBL" id="MFB9476097.1"/>
    </source>
</evidence>
<feature type="transmembrane region" description="Helical" evidence="1">
    <location>
        <begin position="142"/>
        <end position="170"/>
    </location>
</feature>
<name>A0ABV5P0R9_9ACTN</name>
<evidence type="ECO:0000256" key="1">
    <source>
        <dbReference type="SAM" id="Phobius"/>
    </source>
</evidence>
<keyword evidence="3" id="KW-1185">Reference proteome</keyword>
<dbReference type="Pfam" id="PF11139">
    <property type="entry name" value="SfLAP"/>
    <property type="match status" value="1"/>
</dbReference>